<dbReference type="AlphaFoldDB" id="A0A0F9AX10"/>
<evidence type="ECO:0000313" key="1">
    <source>
        <dbReference type="EMBL" id="KKL14119.1"/>
    </source>
</evidence>
<gene>
    <name evidence="1" type="ORF">LCGC14_2518950</name>
</gene>
<organism evidence="1">
    <name type="scientific">marine sediment metagenome</name>
    <dbReference type="NCBI Taxonomy" id="412755"/>
    <lineage>
        <taxon>unclassified sequences</taxon>
        <taxon>metagenomes</taxon>
        <taxon>ecological metagenomes</taxon>
    </lineage>
</organism>
<accession>A0A0F9AX10</accession>
<proteinExistence type="predicted"/>
<reference evidence="1" key="1">
    <citation type="journal article" date="2015" name="Nature">
        <title>Complex archaea that bridge the gap between prokaryotes and eukaryotes.</title>
        <authorList>
            <person name="Spang A."/>
            <person name="Saw J.H."/>
            <person name="Jorgensen S.L."/>
            <person name="Zaremba-Niedzwiedzka K."/>
            <person name="Martijn J."/>
            <person name="Lind A.E."/>
            <person name="van Eijk R."/>
            <person name="Schleper C."/>
            <person name="Guy L."/>
            <person name="Ettema T.J."/>
        </authorList>
    </citation>
    <scope>NUCLEOTIDE SEQUENCE</scope>
</reference>
<feature type="non-terminal residue" evidence="1">
    <location>
        <position position="492"/>
    </location>
</feature>
<protein>
    <submittedName>
        <fullName evidence="1">Uncharacterized protein</fullName>
    </submittedName>
</protein>
<name>A0A0F9AX10_9ZZZZ</name>
<comment type="caution">
    <text evidence="1">The sequence shown here is derived from an EMBL/GenBank/DDBJ whole genome shotgun (WGS) entry which is preliminary data.</text>
</comment>
<dbReference type="EMBL" id="LAZR01040589">
    <property type="protein sequence ID" value="KKL14119.1"/>
    <property type="molecule type" value="Genomic_DNA"/>
</dbReference>
<sequence length="492" mass="55934">VVNEFKKLADEAGIDTTDLPDSTPYDDLILKLKERKQKPDLTNRDRRNMTKLRKMLFTLKKYPKLYFLNMSRIKRLARALDNYEDNGPFTTQIYNRVKNTDTKAAVNFTSVMEASRELFTERGIDATEMMTEVKDIGIKDKLATSERIGVWALAQNERTLNHLRSEFSQEEINKIVASVEANDNEVFVGNEVKGYFETEWPIFEAIAKSVGLKGLVKEQNYITAFVTDQGDTGEADFVEELTTQLGGRAKTPGEERAIKRKPGAKRNIELDVFNIYARGAKSIERFKAMAPMAKEVGKIMNNKGFKQAINNVTYGQGANLFNEWLKDSVRGKSYDNTGRFSSAIRYLRHSSIHYVLGYKVLTAGKQGISLLTAMAKDPRMVPAVMNNLIHYSVGNNYTKLETEVNAKSPLVRTRDWNRDLRQVWDNKALKKFYAGKKLSPMAMRMATFIDRHTVVISWKAAYDVAQDKGMNEKESVRYADGVIEDTQPMGKA</sequence>
<feature type="non-terminal residue" evidence="1">
    <location>
        <position position="1"/>
    </location>
</feature>